<dbReference type="Proteomes" id="UP000596742">
    <property type="component" value="Unassembled WGS sequence"/>
</dbReference>
<evidence type="ECO:0000256" key="1">
    <source>
        <dbReference type="ARBA" id="ARBA00005234"/>
    </source>
</evidence>
<gene>
    <name evidence="5" type="ORF">MGAL_10B059163</name>
</gene>
<dbReference type="OrthoDB" id="6155247at2759"/>
<evidence type="ECO:0000259" key="4">
    <source>
        <dbReference type="PROSITE" id="PS50600"/>
    </source>
</evidence>
<dbReference type="Pfam" id="PF02902">
    <property type="entry name" value="Peptidase_C48"/>
    <property type="match status" value="1"/>
</dbReference>
<keyword evidence="2" id="KW-0645">Protease</keyword>
<dbReference type="SUPFAM" id="SSF54001">
    <property type="entry name" value="Cysteine proteinases"/>
    <property type="match status" value="1"/>
</dbReference>
<evidence type="ECO:0000313" key="5">
    <source>
        <dbReference type="EMBL" id="VDI47834.1"/>
    </source>
</evidence>
<reference evidence="5" key="1">
    <citation type="submission" date="2018-11" db="EMBL/GenBank/DDBJ databases">
        <authorList>
            <person name="Alioto T."/>
            <person name="Alioto T."/>
        </authorList>
    </citation>
    <scope>NUCLEOTIDE SEQUENCE</scope>
</reference>
<dbReference type="EMBL" id="UYJE01006659">
    <property type="protein sequence ID" value="VDI47834.1"/>
    <property type="molecule type" value="Genomic_DNA"/>
</dbReference>
<keyword evidence="6" id="KW-1185">Reference proteome</keyword>
<feature type="domain" description="Ubiquitin-like protease family profile" evidence="4">
    <location>
        <begin position="23"/>
        <end position="201"/>
    </location>
</feature>
<dbReference type="GO" id="GO:0008234">
    <property type="term" value="F:cysteine-type peptidase activity"/>
    <property type="evidence" value="ECO:0007669"/>
    <property type="project" value="InterPro"/>
</dbReference>
<sequence length="255" mass="29770">MTDIETDKDMTDSGRFDTYNQKVVRYAQDIVFLNKKKEKDFLFTCCEGISISFHSLYSIRDKLEDEIIDSYMLTLLRKNASKIEYLNCALLSMILSKRHQHVVSDVSCLNIYEYCGVYNVGRRHWILIIIKMITKEFIIMDPLGESNLTMKDLFAGWINHLKLKSAHQSTAQMWNVTTVPHFKQQDSNSCGVFCIMFAEKFIQSNHQFEPCQDLVMTYRHDILRTIVENPGITSRETVQRDYSKAETKFRDALEG</sequence>
<keyword evidence="3" id="KW-0378">Hydrolase</keyword>
<evidence type="ECO:0000256" key="3">
    <source>
        <dbReference type="ARBA" id="ARBA00022801"/>
    </source>
</evidence>
<comment type="caution">
    <text evidence="5">The sequence shown here is derived from an EMBL/GenBank/DDBJ whole genome shotgun (WGS) entry which is preliminary data.</text>
</comment>
<accession>A0A8B6FC51</accession>
<name>A0A8B6FC51_MYTGA</name>
<dbReference type="GO" id="GO:0006508">
    <property type="term" value="P:proteolysis"/>
    <property type="evidence" value="ECO:0007669"/>
    <property type="project" value="UniProtKB-KW"/>
</dbReference>
<evidence type="ECO:0000256" key="2">
    <source>
        <dbReference type="ARBA" id="ARBA00022670"/>
    </source>
</evidence>
<protein>
    <recommendedName>
        <fullName evidence="4">Ubiquitin-like protease family profile domain-containing protein</fullName>
    </recommendedName>
</protein>
<evidence type="ECO:0000313" key="6">
    <source>
        <dbReference type="Proteomes" id="UP000596742"/>
    </source>
</evidence>
<dbReference type="AlphaFoldDB" id="A0A8B6FC51"/>
<dbReference type="PROSITE" id="PS50600">
    <property type="entry name" value="ULP_PROTEASE"/>
    <property type="match status" value="1"/>
</dbReference>
<dbReference type="Gene3D" id="3.40.395.10">
    <property type="entry name" value="Adenoviral Proteinase, Chain A"/>
    <property type="match status" value="1"/>
</dbReference>
<dbReference type="InterPro" id="IPR038765">
    <property type="entry name" value="Papain-like_cys_pep_sf"/>
</dbReference>
<comment type="similarity">
    <text evidence="1">Belongs to the peptidase C48 family.</text>
</comment>
<organism evidence="5 6">
    <name type="scientific">Mytilus galloprovincialis</name>
    <name type="common">Mediterranean mussel</name>
    <dbReference type="NCBI Taxonomy" id="29158"/>
    <lineage>
        <taxon>Eukaryota</taxon>
        <taxon>Metazoa</taxon>
        <taxon>Spiralia</taxon>
        <taxon>Lophotrochozoa</taxon>
        <taxon>Mollusca</taxon>
        <taxon>Bivalvia</taxon>
        <taxon>Autobranchia</taxon>
        <taxon>Pteriomorphia</taxon>
        <taxon>Mytilida</taxon>
        <taxon>Mytiloidea</taxon>
        <taxon>Mytilidae</taxon>
        <taxon>Mytilinae</taxon>
        <taxon>Mytilus</taxon>
    </lineage>
</organism>
<proteinExistence type="inferred from homology"/>
<dbReference type="InterPro" id="IPR003653">
    <property type="entry name" value="Peptidase_C48_C"/>
</dbReference>